<keyword evidence="5 11" id="KW-0328">Glycosyltransferase</keyword>
<dbReference type="GeneID" id="98003363"/>
<gene>
    <name evidence="11" type="primary">malQ</name>
    <name evidence="11" type="ORF">COLSTE_01658</name>
</gene>
<protein>
    <recommendedName>
        <fullName evidence="4">4-alpha-glucanotransferase</fullName>
        <ecNumber evidence="3">2.4.1.25</ecNumber>
    </recommendedName>
    <alternativeName>
        <fullName evidence="8">Amylomaltase</fullName>
    </alternativeName>
    <alternativeName>
        <fullName evidence="9">Disproportionating enzyme</fullName>
    </alternativeName>
</protein>
<dbReference type="PANTHER" id="PTHR32438">
    <property type="entry name" value="4-ALPHA-GLUCANOTRANSFERASE DPE1, CHLOROPLASTIC/AMYLOPLASTIC"/>
    <property type="match status" value="1"/>
</dbReference>
<keyword evidence="12" id="KW-1185">Reference proteome</keyword>
<dbReference type="SMART" id="SM00642">
    <property type="entry name" value="Aamy"/>
    <property type="match status" value="1"/>
</dbReference>
<evidence type="ECO:0000256" key="7">
    <source>
        <dbReference type="ARBA" id="ARBA00023277"/>
    </source>
</evidence>
<dbReference type="InterPro" id="IPR017853">
    <property type="entry name" value="GH"/>
</dbReference>
<dbReference type="Gene3D" id="3.90.400.10">
    <property type="entry name" value="Oligo-1,6-glucosidase, Domain 2"/>
    <property type="match status" value="1"/>
</dbReference>
<dbReference type="HOGENOM" id="CLU_007997_1_1_11"/>
<comment type="catalytic activity">
    <reaction evidence="1">
        <text>Transfers a segment of a (1-&gt;4)-alpha-D-glucan to a new position in an acceptor, which may be glucose or a (1-&gt;4)-alpha-D-glucan.</text>
        <dbReference type="EC" id="2.4.1.25"/>
    </reaction>
</comment>
<evidence type="ECO:0000256" key="6">
    <source>
        <dbReference type="ARBA" id="ARBA00022679"/>
    </source>
</evidence>
<dbReference type="EC" id="2.4.1.25" evidence="3"/>
<evidence type="ECO:0000259" key="10">
    <source>
        <dbReference type="SMART" id="SM00642"/>
    </source>
</evidence>
<dbReference type="STRING" id="445975.COLSTE_01658"/>
<accession>B6GC39</accession>
<sequence length="1104" mass="123715">MKLIHHSRRSEYRVPFGAVVAGTTVHLTLRVEDASAEFLTGEVRTWVDDRGEELVPMHLGPDNTLVADLPCPSPCILWYSFLVTCTDGSQVRVGAREGATGGEAVTYTDREDVPSFQITVYRHRQTRPAWYENGIVYQIFPDRYRRDEAWLERARPVVDAPRKGPGKHLVMDWDKPPVYDRNDDKSIRSWDFYGGSLEGIREDLPRLHAMGVTAIYLNPIFEAQSNHRYDTGDYLHIDPMLGTEEDFRRLAASARELGISLILDGVFNHTGDDSLYFNRFGNYPGTGAWQSEDSPWRDAYCWNEDGTYSSWWGIENMPDLNEKSKRVRELLLGDHGVVRTWLRAGARGWRLDVADELSDELIADIKTAVLEECPDGLLLGEVWEDASNKLAYGKLRSYLLGDELDSAMNYPLRDAILGFLVYGESAYQCAERIETLRENYPPEALACCLNLLGSHDKPRIASVLGGGPDESTLPEEERGKFRLDEHSMGLAKGRFWLATLMQMTLPGVPSIYYGDEYALEGLSDPGNRRTLPTPDQVHDRDMLTMVRNTAMLRRALPFLVNGTLESYACNEDVLCYRRRGSDGQAASILINHSLSNTRSVRVPIDGDFGVDVISGADLERGADGCAEVRLWPLGSAAIYSSRSERLQKPLARGAGVVAHITSIPNAGRAGTLGAPARRFIDHLATMGIRYWQVLPVNPCDSFGSPYAGPSAFAGNMNLLEETPAVLKRAFERFKATGGFNSEAFFDFALENESWLDPYCAFMAVKDAMNGTSRHSWPAELRRYHVGIFADARFSDRARFHAFVQYRFETEWAEMLAYAHAHGIELIGDIPMYVSDDSADAWSEPEMFSLGKDGIPYEIAGVPPDRFSATGQVWGNPTYRWDAMRQDGYVWWLARLRRSLKLYDRVRLDHFLGFHNYFAIPAGGTGADGTWMPGPGIELFEKAYEQLGPLPLIAEDLGLLTPGVRALLASCGFPGMDVLEFADYDVRQQICPHKEKVLYTSTHDTSTLIGFCQRSFCSDADEQGAAYLAGEIMRHALESRADVVMMQLQDLLRLGDEARMNVPGVAEGNWSWQASDDLICEYERKIAGVLAETHRRVEPTDVQTA</sequence>
<name>B6GC39_9ACTN</name>
<dbReference type="Proteomes" id="UP000003560">
    <property type="component" value="Unassembled WGS sequence"/>
</dbReference>
<evidence type="ECO:0000256" key="2">
    <source>
        <dbReference type="ARBA" id="ARBA00005684"/>
    </source>
</evidence>
<reference evidence="11 12" key="2">
    <citation type="submission" date="2008-10" db="EMBL/GenBank/DDBJ databases">
        <authorList>
            <person name="Fulton L."/>
            <person name="Clifton S."/>
            <person name="Fulton B."/>
            <person name="Xu J."/>
            <person name="Minx P."/>
            <person name="Pepin K.H."/>
            <person name="Johnson M."/>
            <person name="Thiruvilangam P."/>
            <person name="Bhonagiri V."/>
            <person name="Nash W.E."/>
            <person name="Mardis E.R."/>
            <person name="Wilson R.K."/>
        </authorList>
    </citation>
    <scope>NUCLEOTIDE SEQUENCE [LARGE SCALE GENOMIC DNA]</scope>
    <source>
        <strain evidence="11 12">DSM 13279</strain>
    </source>
</reference>
<dbReference type="CDD" id="cd02857">
    <property type="entry name" value="E_set_CDase_PDE_N"/>
    <property type="match status" value="1"/>
</dbReference>
<evidence type="ECO:0000256" key="3">
    <source>
        <dbReference type="ARBA" id="ARBA00012560"/>
    </source>
</evidence>
<dbReference type="EMBL" id="ABXJ01000087">
    <property type="protein sequence ID" value="EEA90169.1"/>
    <property type="molecule type" value="Genomic_DNA"/>
</dbReference>
<dbReference type="Gene3D" id="3.20.20.80">
    <property type="entry name" value="Glycosidases"/>
    <property type="match status" value="3"/>
</dbReference>
<keyword evidence="7" id="KW-0119">Carbohydrate metabolism</keyword>
<dbReference type="SUPFAM" id="SSF51445">
    <property type="entry name" value="(Trans)glycosidases"/>
    <property type="match status" value="2"/>
</dbReference>
<evidence type="ECO:0000313" key="11">
    <source>
        <dbReference type="EMBL" id="EEA90169.1"/>
    </source>
</evidence>
<organism evidence="11 12">
    <name type="scientific">Collinsella stercoris DSM 13279</name>
    <dbReference type="NCBI Taxonomy" id="445975"/>
    <lineage>
        <taxon>Bacteria</taxon>
        <taxon>Bacillati</taxon>
        <taxon>Actinomycetota</taxon>
        <taxon>Coriobacteriia</taxon>
        <taxon>Coriobacteriales</taxon>
        <taxon>Coriobacteriaceae</taxon>
        <taxon>Collinsella</taxon>
    </lineage>
</organism>
<dbReference type="AlphaFoldDB" id="B6GC39"/>
<dbReference type="Pfam" id="PF00128">
    <property type="entry name" value="Alpha-amylase"/>
    <property type="match status" value="1"/>
</dbReference>
<dbReference type="GO" id="GO:0004134">
    <property type="term" value="F:4-alpha-glucanotransferase activity"/>
    <property type="evidence" value="ECO:0007669"/>
    <property type="project" value="UniProtKB-EC"/>
</dbReference>
<evidence type="ECO:0000256" key="5">
    <source>
        <dbReference type="ARBA" id="ARBA00022676"/>
    </source>
</evidence>
<feature type="domain" description="Glycosyl hydrolase family 13 catalytic" evidence="10">
    <location>
        <begin position="138"/>
        <end position="553"/>
    </location>
</feature>
<dbReference type="InterPro" id="IPR003385">
    <property type="entry name" value="Glyco_hydro_77"/>
</dbReference>
<dbReference type="InterPro" id="IPR045857">
    <property type="entry name" value="O16G_dom_2"/>
</dbReference>
<evidence type="ECO:0000256" key="1">
    <source>
        <dbReference type="ARBA" id="ARBA00000439"/>
    </source>
</evidence>
<proteinExistence type="inferred from homology"/>
<dbReference type="CDD" id="cd11338">
    <property type="entry name" value="AmyAc_CMD"/>
    <property type="match status" value="1"/>
</dbReference>
<dbReference type="OrthoDB" id="9811841at2"/>
<evidence type="ECO:0000256" key="4">
    <source>
        <dbReference type="ARBA" id="ARBA00020295"/>
    </source>
</evidence>
<comment type="caution">
    <text evidence="11">The sequence shown here is derived from an EMBL/GenBank/DDBJ whole genome shotgun (WGS) entry which is preliminary data.</text>
</comment>
<comment type="similarity">
    <text evidence="2">Belongs to the disproportionating enzyme family.</text>
</comment>
<evidence type="ECO:0000313" key="12">
    <source>
        <dbReference type="Proteomes" id="UP000003560"/>
    </source>
</evidence>
<dbReference type="GO" id="GO:0004553">
    <property type="term" value="F:hydrolase activity, hydrolyzing O-glycosyl compounds"/>
    <property type="evidence" value="ECO:0007669"/>
    <property type="project" value="InterPro"/>
</dbReference>
<dbReference type="InterPro" id="IPR004185">
    <property type="entry name" value="Glyco_hydro_13_lg-like_dom"/>
</dbReference>
<dbReference type="eggNOG" id="COG1640">
    <property type="taxonomic scope" value="Bacteria"/>
</dbReference>
<dbReference type="Pfam" id="PF02446">
    <property type="entry name" value="Glyco_hydro_77"/>
    <property type="match status" value="2"/>
</dbReference>
<keyword evidence="6 11" id="KW-0808">Transferase</keyword>
<dbReference type="RefSeq" id="WP_006721292.1">
    <property type="nucleotide sequence ID" value="NZ_CP085935.1"/>
</dbReference>
<dbReference type="GO" id="GO:0005975">
    <property type="term" value="P:carbohydrate metabolic process"/>
    <property type="evidence" value="ECO:0007669"/>
    <property type="project" value="InterPro"/>
</dbReference>
<dbReference type="PANTHER" id="PTHR32438:SF5">
    <property type="entry name" value="4-ALPHA-GLUCANOTRANSFERASE DPE1, CHLOROPLASTIC_AMYLOPLASTIC"/>
    <property type="match status" value="1"/>
</dbReference>
<evidence type="ECO:0000256" key="8">
    <source>
        <dbReference type="ARBA" id="ARBA00031423"/>
    </source>
</evidence>
<evidence type="ECO:0000256" key="9">
    <source>
        <dbReference type="ARBA" id="ARBA00031501"/>
    </source>
</evidence>
<reference evidence="11 12" key="1">
    <citation type="submission" date="2008-10" db="EMBL/GenBank/DDBJ databases">
        <title>Draft genome sequence of Collinsella stercoris (DSM 13279).</title>
        <authorList>
            <person name="Sudarsanam P."/>
            <person name="Ley R."/>
            <person name="Guruge J."/>
            <person name="Turnbaugh P.J."/>
            <person name="Mahowald M."/>
            <person name="Liep D."/>
            <person name="Gordon J."/>
        </authorList>
    </citation>
    <scope>NUCLEOTIDE SEQUENCE [LARGE SCALE GENOMIC DNA]</scope>
    <source>
        <strain evidence="11 12">DSM 13279</strain>
    </source>
</reference>
<dbReference type="InterPro" id="IPR006047">
    <property type="entry name" value="GH13_cat_dom"/>
</dbReference>
<dbReference type="eggNOG" id="COG0366">
    <property type="taxonomic scope" value="Bacteria"/>
</dbReference>